<feature type="compositionally biased region" description="Polar residues" evidence="5">
    <location>
        <begin position="1085"/>
        <end position="1095"/>
    </location>
</feature>
<dbReference type="PANTHER" id="PTHR22619:SF1">
    <property type="entry name" value="ZINC FINGER SWIM DOMAIN-CONTAINING PROTEIN 8"/>
    <property type="match status" value="1"/>
</dbReference>
<feature type="compositionally biased region" description="Polar residues" evidence="5">
    <location>
        <begin position="754"/>
        <end position="777"/>
    </location>
</feature>
<dbReference type="PANTHER" id="PTHR22619">
    <property type="entry name" value="ZINC FINGER SWIM DOMAIN CONTAINING PROTEIN 4, 5, 6"/>
    <property type="match status" value="1"/>
</dbReference>
<dbReference type="GO" id="GO:0008270">
    <property type="term" value="F:zinc ion binding"/>
    <property type="evidence" value="ECO:0007669"/>
    <property type="project" value="UniProtKB-KW"/>
</dbReference>
<evidence type="ECO:0000256" key="2">
    <source>
        <dbReference type="ARBA" id="ARBA00022771"/>
    </source>
</evidence>
<feature type="compositionally biased region" description="Low complexity" evidence="5">
    <location>
        <begin position="1062"/>
        <end position="1073"/>
    </location>
</feature>
<keyword evidence="7" id="KW-1185">Reference proteome</keyword>
<reference evidence="8" key="1">
    <citation type="submission" date="2025-08" db="UniProtKB">
        <authorList>
            <consortium name="RefSeq"/>
        </authorList>
    </citation>
    <scope>IDENTIFICATION</scope>
</reference>
<feature type="compositionally biased region" description="Low complexity" evidence="5">
    <location>
        <begin position="1107"/>
        <end position="1126"/>
    </location>
</feature>
<feature type="region of interest" description="Disordered" evidence="5">
    <location>
        <begin position="604"/>
        <end position="649"/>
    </location>
</feature>
<dbReference type="InterPro" id="IPR057945">
    <property type="entry name" value="TPR_ZSWIM8"/>
</dbReference>
<proteinExistence type="predicted"/>
<evidence type="ECO:0000259" key="6">
    <source>
        <dbReference type="PROSITE" id="PS50966"/>
    </source>
</evidence>
<sequence>MEWEEGDSLSFEDSDRFDEDSLCSWISERESVCNHWRGWKKIPSANNFKYVKVSLPGSDPSSSTPPGEVSSLVELAAREVATHIPFEVVETVYPPVPEELQLRIAFWSFPENEEDIRLYSCLATGSAEEFGKGEQLFKTKATKDLLQIGFHLSATVKPAGNTGNGQGSSKTQQPLVVTPALKNPQYNVAVTFDRRRITTCNCTCTSTASWCAHVVAVCLHRIHQPHTVCLRAPVSESLSRLHRDQLQKFAQYLIAELPQQILPTAQRLLDELLSNQASDINTLRGAPDPTAGASVSDQTSWCLDEGILHESIRKILVKLSMPSPIVYSDVNFLSTTSPPAASEWQSLLRPLRGREPEGIWNLLSMVREMFRRSDRNAVPLLQLITEEVLACEPILVWWFNTKVSLHTGSTGNQGHRASNNNGVSHSTSQCSQHTCASLCDEIVMLWRLAALNPALPQCEKRNFFDQMCQWHCKVLESVFKTRTTNQGGNNASHNNSNRRWGDIDVFPGFKPALESCLLDWVDYPILGITYNDGGACRFYSVYPHLRQGDHLGQGCKGRPVEVGRKSPFSIPPVMAAYDTCPSSTRSSLSSEGFNENLFSNSSINNNNNNGSNNNNCSSSSAVVDRDDFGAEPRPGPSSKPDRAPPVPAAAVAAPLAEGAAPAVVPNQNQVDDEYHVYYYDAAQARAVAQQNFGPPAPKQSPVPEPRDLAKQIKKTEDKLEILFSRAEALHAHGHTQEACKLAFRLAQELLTNPPSFETDSLPANQANPAPSKSGNSKRNPRSRFNPASHQASLLASATLSKAAFLCQVLGENHSDHHYLAFRIGLFGLELVRPPASTKPLEVRLVNQEQDLVTLLKKIPLRQSEMQDLRERALALKERRLVSRGEALLPLMLASYIFDALVLSKEQPATSSKTSAYSGVICKHRLAIDEELGFEAAVAALGLKANVCEADHPLLCEGTRRQRGELAITLLMHYKDDRPKLALIMEKLLDKEVHRMYKNQSATSNASLYGLANCGASTPSTADTRVENQPSTSRQVEDEGATSPPTGWEEDYKAWEARGRCTSSNSGFRASSSSNGMAAIDPAAQEPTSSDNSPTLTRRRAGPRVESDSGSSGDSSDSFASSSSGGRSKSHNHPGPSGVSVTPNNNGKKAAPPRELPLTPLVQGAPKSVPKMMEEFSAPVLQHNQSMFNVDDYSPNQMQQIVQSPAGRNQLVNQMKNLNFLNSNQNVNRGNGGGFKGGPKRSYHPNVPNQPSEASAHFMFELAKTVFTKAGGNSSMAVNFTQPSSSQNHRGPHRELHMCSFQIGLYALGLTNAVSPNWLSRTYSSQVSWITGQAMEIGCAAVMFLIDTWEGHLTPTEVVTLADKASRGRDHSMQRACAELALSCLPHAHALNQNEIQRALLQCKEQSADMLRRACLTVEQAAQGGGIIPEVLFDVARRWYDLYEEEQASAIPPMSSRPPPPHKVEPQPPPPHFHIPHGHEAPLPIPPPHLAPFGNMYPPAGPYAPYQVPAPYLLQGPIHPAYLQPYSPYGPNFYQSQFAPRHALPPHYPPPVVTRMINSPPPAAPTTPAATNQSAQSQESMKYILAAYRVGLIAMDLLAKKIHDERMQVKYARTPPYGEDVKWLLGVAKKLGSNWLQDLCVCVVNSVASPFILFDIITEIAQHLAKAQPGSGSHQIFRSALLAPLIQKCQQMFVACIHAKIYHIQAAEYDDFVAILRSARQAFQLSPGGLMQFSDHLQNLRRSKSCKKDLWNKIAAAQQPMNQQSL</sequence>
<evidence type="ECO:0000313" key="8">
    <source>
        <dbReference type="RefSeq" id="XP_028967859.1"/>
    </source>
</evidence>
<dbReference type="InterPro" id="IPR048370">
    <property type="entry name" value="ZSWIM4-8_C"/>
</dbReference>
<dbReference type="KEGG" id="goe:100907465"/>
<keyword evidence="1" id="KW-0479">Metal-binding</keyword>
<accession>A0AAJ7WI10</accession>
<dbReference type="Pfam" id="PF21055">
    <property type="entry name" value="ZSWIM4-8_C"/>
    <property type="match status" value="1"/>
</dbReference>
<feature type="compositionally biased region" description="Polar residues" evidence="5">
    <location>
        <begin position="1017"/>
        <end position="1033"/>
    </location>
</feature>
<feature type="region of interest" description="Disordered" evidence="5">
    <location>
        <begin position="1017"/>
        <end position="1164"/>
    </location>
</feature>
<protein>
    <submittedName>
        <fullName evidence="8">Zinc finger SWIM domain-containing protein 8</fullName>
    </submittedName>
</protein>
<feature type="compositionally biased region" description="Basic and acidic residues" evidence="5">
    <location>
        <begin position="1049"/>
        <end position="1058"/>
    </location>
</feature>
<gene>
    <name evidence="8" type="primary">LOC100907465</name>
</gene>
<keyword evidence="2 4" id="KW-0863">Zinc-finger</keyword>
<dbReference type="RefSeq" id="XP_028967859.1">
    <property type="nucleotide sequence ID" value="XM_029112026.1"/>
</dbReference>
<dbReference type="GO" id="GO:0031462">
    <property type="term" value="C:Cul2-RING ubiquitin ligase complex"/>
    <property type="evidence" value="ECO:0007669"/>
    <property type="project" value="TreeGrafter"/>
</dbReference>
<evidence type="ECO:0000256" key="5">
    <source>
        <dbReference type="SAM" id="MobiDB-lite"/>
    </source>
</evidence>
<feature type="compositionally biased region" description="Low complexity" evidence="5">
    <location>
        <begin position="604"/>
        <end position="620"/>
    </location>
</feature>
<dbReference type="PROSITE" id="PS50966">
    <property type="entry name" value="ZF_SWIM"/>
    <property type="match status" value="1"/>
</dbReference>
<dbReference type="GeneID" id="100907465"/>
<dbReference type="Pfam" id="PF04434">
    <property type="entry name" value="SWIM"/>
    <property type="match status" value="1"/>
</dbReference>
<organism evidence="7 8">
    <name type="scientific">Galendromus occidentalis</name>
    <name type="common">western predatory mite</name>
    <dbReference type="NCBI Taxonomy" id="34638"/>
    <lineage>
        <taxon>Eukaryota</taxon>
        <taxon>Metazoa</taxon>
        <taxon>Ecdysozoa</taxon>
        <taxon>Arthropoda</taxon>
        <taxon>Chelicerata</taxon>
        <taxon>Arachnida</taxon>
        <taxon>Acari</taxon>
        <taxon>Parasitiformes</taxon>
        <taxon>Mesostigmata</taxon>
        <taxon>Gamasina</taxon>
        <taxon>Phytoseioidea</taxon>
        <taxon>Phytoseiidae</taxon>
        <taxon>Typhlodrominae</taxon>
        <taxon>Galendromus</taxon>
    </lineage>
</organism>
<name>A0AAJ7WI10_9ACAR</name>
<feature type="domain" description="SWIM-type" evidence="6">
    <location>
        <begin position="186"/>
        <end position="222"/>
    </location>
</feature>
<evidence type="ECO:0000313" key="7">
    <source>
        <dbReference type="Proteomes" id="UP000694867"/>
    </source>
</evidence>
<dbReference type="Pfam" id="PF25572">
    <property type="entry name" value="TPR_ZSWIM8"/>
    <property type="match status" value="1"/>
</dbReference>
<dbReference type="InterPro" id="IPR007527">
    <property type="entry name" value="Znf_SWIM"/>
</dbReference>
<dbReference type="Proteomes" id="UP000694867">
    <property type="component" value="Unplaced"/>
</dbReference>
<feature type="region of interest" description="Disordered" evidence="5">
    <location>
        <begin position="1221"/>
        <end position="1241"/>
    </location>
</feature>
<evidence type="ECO:0000256" key="1">
    <source>
        <dbReference type="ARBA" id="ARBA00022723"/>
    </source>
</evidence>
<feature type="region of interest" description="Disordered" evidence="5">
    <location>
        <begin position="754"/>
        <end position="789"/>
    </location>
</feature>
<evidence type="ECO:0000256" key="3">
    <source>
        <dbReference type="ARBA" id="ARBA00022833"/>
    </source>
</evidence>
<feature type="compositionally biased region" description="Pro residues" evidence="5">
    <location>
        <begin position="633"/>
        <end position="647"/>
    </location>
</feature>
<keyword evidence="3" id="KW-0862">Zinc</keyword>
<evidence type="ECO:0000256" key="4">
    <source>
        <dbReference type="PROSITE-ProRule" id="PRU00325"/>
    </source>
</evidence>